<comment type="caution">
    <text evidence="3">The sequence shown here is derived from an EMBL/GenBank/DDBJ whole genome shotgun (WGS) entry which is preliminary data.</text>
</comment>
<gene>
    <name evidence="3" type="ORF">OSTQU699_LOCUS10482</name>
</gene>
<proteinExistence type="predicted"/>
<dbReference type="InterPro" id="IPR024729">
    <property type="entry name" value="USP7_ICP0-binding_dom"/>
</dbReference>
<dbReference type="GO" id="GO:0140096">
    <property type="term" value="F:catalytic activity, acting on a protein"/>
    <property type="evidence" value="ECO:0007669"/>
    <property type="project" value="UniProtKB-ARBA"/>
</dbReference>
<dbReference type="OrthoDB" id="289038at2759"/>
<dbReference type="Proteomes" id="UP000708148">
    <property type="component" value="Unassembled WGS sequence"/>
</dbReference>
<dbReference type="Pfam" id="PF12436">
    <property type="entry name" value="USP7_ICP0_bdg"/>
    <property type="match status" value="1"/>
</dbReference>
<keyword evidence="4" id="KW-1185">Reference proteome</keyword>
<protein>
    <recommendedName>
        <fullName evidence="2">Ubiquitin carboxyl-terminal hydrolase 7 ICP0-binding domain-containing protein</fullName>
    </recommendedName>
</protein>
<feature type="domain" description="Ubiquitin carboxyl-terminal hydrolase 7 ICP0-binding" evidence="2">
    <location>
        <begin position="108"/>
        <end position="290"/>
    </location>
</feature>
<organism evidence="3 4">
    <name type="scientific">Ostreobium quekettii</name>
    <dbReference type="NCBI Taxonomy" id="121088"/>
    <lineage>
        <taxon>Eukaryota</taxon>
        <taxon>Viridiplantae</taxon>
        <taxon>Chlorophyta</taxon>
        <taxon>core chlorophytes</taxon>
        <taxon>Ulvophyceae</taxon>
        <taxon>TCBD clade</taxon>
        <taxon>Bryopsidales</taxon>
        <taxon>Ostreobineae</taxon>
        <taxon>Ostreobiaceae</taxon>
        <taxon>Ostreobium</taxon>
    </lineage>
</organism>
<evidence type="ECO:0000259" key="2">
    <source>
        <dbReference type="Pfam" id="PF12436"/>
    </source>
</evidence>
<evidence type="ECO:0000313" key="4">
    <source>
        <dbReference type="Proteomes" id="UP000708148"/>
    </source>
</evidence>
<evidence type="ECO:0000313" key="3">
    <source>
        <dbReference type="EMBL" id="CAD7705127.1"/>
    </source>
</evidence>
<name>A0A8S1JIR7_9CHLO</name>
<keyword evidence="1" id="KW-0833">Ubl conjugation pathway</keyword>
<dbReference type="Gene3D" id="3.10.20.90">
    <property type="entry name" value="Phosphatidylinositol 3-kinase Catalytic Subunit, Chain A, domain 1"/>
    <property type="match status" value="1"/>
</dbReference>
<accession>A0A8S1JIR7</accession>
<reference evidence="3" key="1">
    <citation type="submission" date="2020-12" db="EMBL/GenBank/DDBJ databases">
        <authorList>
            <person name="Iha C."/>
        </authorList>
    </citation>
    <scope>NUCLEOTIDE SEQUENCE</scope>
</reference>
<evidence type="ECO:0000256" key="1">
    <source>
        <dbReference type="ARBA" id="ARBA00022786"/>
    </source>
</evidence>
<dbReference type="EMBL" id="CAJHUC010003026">
    <property type="protein sequence ID" value="CAD7705127.1"/>
    <property type="molecule type" value="Genomic_DNA"/>
</dbReference>
<sequence length="298" mass="34483">MLVYIRESDWDTIFCPCEKEDIAEHIRNRLEVEQLEQVRRQREKETAHLYVVIKVACDRDFQKQIGSSQYFDLVNLNQVKSYRIHKKTVFKEFQQKVAEDFGVQPSWQRFWVWKQRHSGTVRPDSPLPSGGKIDDVLDLRNYKDNLHSPNLEQATLMAIALYLEVPESPTRPMFDIPPDTVLLFFKLYDPHKRHLSYVAHRHVHKAEPFSKIFKTVGELAGFTEGTEIVGCEEVSFEPEVLCEDLPADSTPEKSQLICGDVICVQKRLTDVEAHELELPTVRGFLESICNIVESTSGH</sequence>
<dbReference type="AlphaFoldDB" id="A0A8S1JIR7"/>